<dbReference type="InterPro" id="IPR002105">
    <property type="entry name" value="Dockerin_1_rpt"/>
</dbReference>
<dbReference type="PROSITE" id="PS00018">
    <property type="entry name" value="EF_HAND_1"/>
    <property type="match status" value="2"/>
</dbReference>
<dbReference type="SUPFAM" id="SSF63446">
    <property type="entry name" value="Type I dockerin domain"/>
    <property type="match status" value="1"/>
</dbReference>
<keyword evidence="3" id="KW-1185">Reference proteome</keyword>
<dbReference type="CDD" id="cd14254">
    <property type="entry name" value="Dockerin_II"/>
    <property type="match status" value="1"/>
</dbReference>
<evidence type="ECO:0000313" key="2">
    <source>
        <dbReference type="EMBL" id="QTL35658.1"/>
    </source>
</evidence>
<dbReference type="EMBL" id="CP072425">
    <property type="protein sequence ID" value="QTL35658.1"/>
    <property type="molecule type" value="Genomic_DNA"/>
</dbReference>
<dbReference type="PROSITE" id="PS51766">
    <property type="entry name" value="DOCKERIN"/>
    <property type="match status" value="1"/>
</dbReference>
<proteinExistence type="predicted"/>
<evidence type="ECO:0000313" key="3">
    <source>
        <dbReference type="Proteomes" id="UP000665025"/>
    </source>
</evidence>
<protein>
    <recommendedName>
        <fullName evidence="1">Dockerin domain-containing protein</fullName>
    </recommendedName>
</protein>
<name>A0ABX7VAI8_9GAMM</name>
<dbReference type="RefSeq" id="WP_209052472.1">
    <property type="nucleotide sequence ID" value="NZ_CP072425.1"/>
</dbReference>
<organism evidence="2 3">
    <name type="scientific">Pseudoalteromonas viridis</name>
    <dbReference type="NCBI Taxonomy" id="339617"/>
    <lineage>
        <taxon>Bacteria</taxon>
        <taxon>Pseudomonadati</taxon>
        <taxon>Pseudomonadota</taxon>
        <taxon>Gammaproteobacteria</taxon>
        <taxon>Alteromonadales</taxon>
        <taxon>Pseudoalteromonadaceae</taxon>
        <taxon>Pseudoalteromonas</taxon>
    </lineage>
</organism>
<dbReference type="Proteomes" id="UP000665025">
    <property type="component" value="Chromosome 1"/>
</dbReference>
<dbReference type="Pfam" id="PF00404">
    <property type="entry name" value="Dockerin_1"/>
    <property type="match status" value="1"/>
</dbReference>
<evidence type="ECO:0000259" key="1">
    <source>
        <dbReference type="PROSITE" id="PS51766"/>
    </source>
</evidence>
<dbReference type="InterPro" id="IPR018247">
    <property type="entry name" value="EF_Hand_1_Ca_BS"/>
</dbReference>
<dbReference type="InterPro" id="IPR036439">
    <property type="entry name" value="Dockerin_dom_sf"/>
</dbReference>
<gene>
    <name evidence="2" type="ORF">J5X90_00945</name>
</gene>
<sequence length="692" mass="74645">MISTPLNSIALRIKNMLSLHGARNVLLTSVLCLPLAGLAQTPIQATDVIQLNSTSLSYKAGSSVTLLDDGSYVVAWVGYIPDTEHSKIYARRFLANGMPIGERFTINPVNGATDEVPNITTLKNGGFVVSWRSKTISHEGYTHFRLYAKRYNAQGMASSEMELLYNDTAFKTSPAVSALDNGGMVFTWHGGYENDIFFKLYDAQSRAVGQSVRVPVPSYTKVRDVKATQLNDGFVITWVSEKSRKYSILGQRYNLDGGVEGDTITVAENLPFTKHSIETLKNGDFVVSWGANDNVYATRHKSNGQRVSDPFVVNTDTVGKQSTPSITGLESGGYLISWLSETPNSTGSVYAQQFDTQDQPTDDAFVIHASLDQNTVAQRAKSLNDEQFLVTWASKSQTDNSYNIFSQHYQFAGSMTHSLRLALPQNTILQGDVITLPLQVSGTDIYGLDAVVSVSDTSKARISGGEYGEFLPSDERLSVPMGISDNQWDGALALMAPATAKSGEGEFAAVTLIAEQAGTVNLTLQAHMTDSQGNYLLQNSTDYTFIISESVTLTGNIANLGTSGDFTDVTFYINGQLVTINPDGSFSAVVGLGDVTMALSAPGYLTAEKQVNLAAGQADIDFDQINLVGGDSNGDNQIDIADLTLLLGAYRSVEGEQNGYVTAADFNRDGAINLQDLTLLGANFGKQGPQSW</sequence>
<dbReference type="Gene3D" id="2.60.40.4130">
    <property type="match status" value="1"/>
</dbReference>
<feature type="domain" description="Dockerin" evidence="1">
    <location>
        <begin position="625"/>
        <end position="690"/>
    </location>
</feature>
<dbReference type="InterPro" id="IPR016134">
    <property type="entry name" value="Dockerin_dom"/>
</dbReference>
<reference evidence="2 3" key="1">
    <citation type="submission" date="2021-03" db="EMBL/GenBank/DDBJ databases">
        <title>Complete Genome of Pseudoalteromonas viridis Strain BBR56, a new biocontrol bacterial candidate.</title>
        <authorList>
            <person name="Handayani D.P."/>
            <person name="Isnansetyo A."/>
            <person name="Istiqomah I."/>
            <person name="Jumina J."/>
        </authorList>
    </citation>
    <scope>NUCLEOTIDE SEQUENCE [LARGE SCALE GENOMIC DNA]</scope>
    <source>
        <strain evidence="2 3">BBR56</strain>
    </source>
</reference>
<accession>A0ABX7VAI8</accession>